<dbReference type="AlphaFoldDB" id="A0A2P5SZI1"/>
<evidence type="ECO:0000256" key="6">
    <source>
        <dbReference type="ARBA" id="ARBA00023136"/>
    </source>
</evidence>
<dbReference type="OrthoDB" id="9764259at2"/>
<comment type="subcellular location">
    <subcellularLocation>
        <location evidence="1">Cell membrane</location>
        <topology evidence="1">Multi-pass membrane protein</topology>
    </subcellularLocation>
</comment>
<comment type="caution">
    <text evidence="9">The sequence shown here is derived from an EMBL/GenBank/DDBJ whole genome shotgun (WGS) entry which is preliminary data.</text>
</comment>
<feature type="transmembrane region" description="Helical" evidence="7">
    <location>
        <begin position="12"/>
        <end position="36"/>
    </location>
</feature>
<dbReference type="PANTHER" id="PTHR23517:SF2">
    <property type="entry name" value="MULTIDRUG RESISTANCE PROTEIN MDTH"/>
    <property type="match status" value="1"/>
</dbReference>
<dbReference type="Pfam" id="PF21987">
    <property type="entry name" value="YajR_YAM"/>
    <property type="match status" value="1"/>
</dbReference>
<keyword evidence="4 7" id="KW-0812">Transmembrane</keyword>
<dbReference type="Pfam" id="PF07690">
    <property type="entry name" value="MFS_1"/>
    <property type="match status" value="1"/>
</dbReference>
<feature type="transmembrane region" description="Helical" evidence="7">
    <location>
        <begin position="250"/>
        <end position="269"/>
    </location>
</feature>
<dbReference type="PROSITE" id="PS50850">
    <property type="entry name" value="MFS"/>
    <property type="match status" value="1"/>
</dbReference>
<dbReference type="CDD" id="cd17472">
    <property type="entry name" value="MFS_YajR_like"/>
    <property type="match status" value="1"/>
</dbReference>
<dbReference type="InterPro" id="IPR054152">
    <property type="entry name" value="YajR_YAM"/>
</dbReference>
<evidence type="ECO:0000313" key="9">
    <source>
        <dbReference type="EMBL" id="PPI87710.1"/>
    </source>
</evidence>
<feature type="transmembrane region" description="Helical" evidence="7">
    <location>
        <begin position="301"/>
        <end position="327"/>
    </location>
</feature>
<dbReference type="PANTHER" id="PTHR23517">
    <property type="entry name" value="RESISTANCE PROTEIN MDTM, PUTATIVE-RELATED-RELATED"/>
    <property type="match status" value="1"/>
</dbReference>
<dbReference type="Proteomes" id="UP000296153">
    <property type="component" value="Unassembled WGS sequence"/>
</dbReference>
<feature type="transmembrane region" description="Helical" evidence="7">
    <location>
        <begin position="136"/>
        <end position="158"/>
    </location>
</feature>
<dbReference type="Gene3D" id="3.30.70.100">
    <property type="match status" value="1"/>
</dbReference>
<feature type="transmembrane region" description="Helical" evidence="7">
    <location>
        <begin position="48"/>
        <end position="68"/>
    </location>
</feature>
<keyword evidence="2" id="KW-0813">Transport</keyword>
<keyword evidence="3" id="KW-1003">Cell membrane</keyword>
<accession>A0A2P5SZI1</accession>
<proteinExistence type="predicted"/>
<feature type="transmembrane region" description="Helical" evidence="7">
    <location>
        <begin position="276"/>
        <end position="295"/>
    </location>
</feature>
<dbReference type="Gene3D" id="1.20.1250.20">
    <property type="entry name" value="MFS general substrate transporter like domains"/>
    <property type="match status" value="1"/>
</dbReference>
<evidence type="ECO:0000256" key="2">
    <source>
        <dbReference type="ARBA" id="ARBA00022448"/>
    </source>
</evidence>
<evidence type="ECO:0000313" key="10">
    <source>
        <dbReference type="Proteomes" id="UP000296153"/>
    </source>
</evidence>
<name>A0A2P5SZI1_9GAMM</name>
<protein>
    <submittedName>
        <fullName evidence="9">MFS transporter</fullName>
    </submittedName>
</protein>
<dbReference type="InterPro" id="IPR020846">
    <property type="entry name" value="MFS_dom"/>
</dbReference>
<evidence type="ECO:0000256" key="1">
    <source>
        <dbReference type="ARBA" id="ARBA00004651"/>
    </source>
</evidence>
<dbReference type="InterPro" id="IPR011701">
    <property type="entry name" value="MFS"/>
</dbReference>
<feature type="transmembrane region" description="Helical" evidence="7">
    <location>
        <begin position="339"/>
        <end position="363"/>
    </location>
</feature>
<evidence type="ECO:0000259" key="8">
    <source>
        <dbReference type="PROSITE" id="PS50850"/>
    </source>
</evidence>
<reference evidence="9 10" key="1">
    <citation type="journal article" date="2018" name="Genome Biol. Evol.">
        <title>Cladogenesis and Genomic Streamlining in Extracellular Endosymbionts of Tropical Stink Bugs.</title>
        <authorList>
            <person name="Otero-Bravo A."/>
            <person name="Goffredi S."/>
            <person name="Sabree Z.L."/>
        </authorList>
    </citation>
    <scope>NUCLEOTIDE SEQUENCE [LARGE SCALE GENOMIC DNA]</scope>
    <source>
        <strain evidence="9 10">SoEE</strain>
    </source>
</reference>
<dbReference type="GO" id="GO:0022857">
    <property type="term" value="F:transmembrane transporter activity"/>
    <property type="evidence" value="ECO:0007669"/>
    <property type="project" value="InterPro"/>
</dbReference>
<dbReference type="RefSeq" id="WP_136131233.1">
    <property type="nucleotide sequence ID" value="NZ_PDKT01000005.1"/>
</dbReference>
<dbReference type="GO" id="GO:0005886">
    <property type="term" value="C:plasma membrane"/>
    <property type="evidence" value="ECO:0007669"/>
    <property type="project" value="UniProtKB-SubCell"/>
</dbReference>
<dbReference type="EMBL" id="PDKT01000005">
    <property type="protein sequence ID" value="PPI87710.1"/>
    <property type="molecule type" value="Genomic_DNA"/>
</dbReference>
<dbReference type="InterPro" id="IPR036259">
    <property type="entry name" value="MFS_trans_sf"/>
</dbReference>
<feature type="transmembrane region" description="Helical" evidence="7">
    <location>
        <begin position="80"/>
        <end position="99"/>
    </location>
</feature>
<keyword evidence="6 7" id="KW-0472">Membrane</keyword>
<evidence type="ECO:0000256" key="5">
    <source>
        <dbReference type="ARBA" id="ARBA00022989"/>
    </source>
</evidence>
<dbReference type="InterPro" id="IPR050171">
    <property type="entry name" value="MFS_Transporters"/>
</dbReference>
<feature type="transmembrane region" description="Helical" evidence="7">
    <location>
        <begin position="214"/>
        <end position="235"/>
    </location>
</feature>
<keyword evidence="5 7" id="KW-1133">Transmembrane helix</keyword>
<evidence type="ECO:0000256" key="3">
    <source>
        <dbReference type="ARBA" id="ARBA00022475"/>
    </source>
</evidence>
<sequence>MKDSKLNITEIRASVGLGMVFSLRMLGMFMVLPVLTTYGMSLHHANKTLIGIAIGIYGFTQALFQIPFGLISDRIGRKQLIFFGLSLLILGSLISANSYSIWGIIFGRALQGSGAISAVVMALLSDLTREQNLSKVTAYIGINFGITFAIALIISPIVTREFGLHALFWIITLFTIICIIIVMFFVPQETNHKFNREIGIMSNSLLKILTNDKLIKLNISIFLLHTLLMCILIVLPNQLQYLGFPVSRHWEIYLITMIISFSLVMPIIIYAERNKCIRHIFLFGITIILLSEIALRNSINSFWILIIGLQFFLFAFSLMEAIIPSLVSKESPLGYKGTAMGFYSTSQFFGVAFGSSIGSWILTRFNIEGVFLFCILIAIFWLLISLNIQEPQYITSMNITLSNKILAISNLEEKIKKQPGISEVLIITAEKSLYIKIDNKITNRNKIEKFLACIDKINN</sequence>
<organism evidence="9 10">
    <name type="scientific">Candidatus Pantoea edessiphila</name>
    <dbReference type="NCBI Taxonomy" id="2044610"/>
    <lineage>
        <taxon>Bacteria</taxon>
        <taxon>Pseudomonadati</taxon>
        <taxon>Pseudomonadota</taxon>
        <taxon>Gammaproteobacteria</taxon>
        <taxon>Enterobacterales</taxon>
        <taxon>Erwiniaceae</taxon>
        <taxon>Pantoea</taxon>
    </lineage>
</organism>
<feature type="transmembrane region" description="Helical" evidence="7">
    <location>
        <begin position="369"/>
        <end position="388"/>
    </location>
</feature>
<gene>
    <name evidence="9" type="ORF">CRV12_03245</name>
</gene>
<evidence type="ECO:0000256" key="7">
    <source>
        <dbReference type="SAM" id="Phobius"/>
    </source>
</evidence>
<feature type="transmembrane region" description="Helical" evidence="7">
    <location>
        <begin position="164"/>
        <end position="186"/>
    </location>
</feature>
<evidence type="ECO:0000256" key="4">
    <source>
        <dbReference type="ARBA" id="ARBA00022692"/>
    </source>
</evidence>
<feature type="transmembrane region" description="Helical" evidence="7">
    <location>
        <begin position="105"/>
        <end position="124"/>
    </location>
</feature>
<dbReference type="SUPFAM" id="SSF103473">
    <property type="entry name" value="MFS general substrate transporter"/>
    <property type="match status" value="1"/>
</dbReference>
<feature type="domain" description="Major facilitator superfamily (MFS) profile" evidence="8">
    <location>
        <begin position="13"/>
        <end position="393"/>
    </location>
</feature>